<reference evidence="2 3" key="1">
    <citation type="journal article" date="2009" name="Int. J. Syst. Evol. Microbiol.">
        <title>Paenibacillus contaminans sp. nov., isolated from a contaminated laboratory plate.</title>
        <authorList>
            <person name="Chou J.H."/>
            <person name="Lee J.H."/>
            <person name="Lin M.C."/>
            <person name="Chang P.S."/>
            <person name="Arun A.B."/>
            <person name="Young C.C."/>
            <person name="Chen W.M."/>
        </authorList>
    </citation>
    <scope>NUCLEOTIDE SEQUENCE [LARGE SCALE GENOMIC DNA]</scope>
    <source>
        <strain evidence="2 3">CKOBP-6</strain>
    </source>
</reference>
<evidence type="ECO:0000313" key="3">
    <source>
        <dbReference type="Proteomes" id="UP000250369"/>
    </source>
</evidence>
<dbReference type="AlphaFoldDB" id="A0A329MP30"/>
<evidence type="ECO:0000313" key="2">
    <source>
        <dbReference type="EMBL" id="RAV21228.1"/>
    </source>
</evidence>
<protein>
    <recommendedName>
        <fullName evidence="4">Methyl-accepting chemotaxis protein</fullName>
    </recommendedName>
</protein>
<evidence type="ECO:0008006" key="4">
    <source>
        <dbReference type="Google" id="ProtNLM"/>
    </source>
</evidence>
<feature type="compositionally biased region" description="Basic residues" evidence="1">
    <location>
        <begin position="74"/>
        <end position="89"/>
    </location>
</feature>
<keyword evidence="3" id="KW-1185">Reference proteome</keyword>
<evidence type="ECO:0000256" key="1">
    <source>
        <dbReference type="SAM" id="MobiDB-lite"/>
    </source>
</evidence>
<gene>
    <name evidence="2" type="ORF">DQG23_11235</name>
</gene>
<accession>A0A329MP30</accession>
<name>A0A329MP30_9BACL</name>
<feature type="region of interest" description="Disordered" evidence="1">
    <location>
        <begin position="65"/>
        <end position="89"/>
    </location>
</feature>
<comment type="caution">
    <text evidence="2">The sequence shown here is derived from an EMBL/GenBank/DDBJ whole genome shotgun (WGS) entry which is preliminary data.</text>
</comment>
<sequence length="89" mass="9621">MEHLAGLMNAMTEYTKSIMQVTTSIAEISHEIKESADMVHAQAAATEKDYGKHGGIDRAASAFAGYGQGEGRRSTNRRINTRHGKPASD</sequence>
<organism evidence="2 3">
    <name type="scientific">Paenibacillus contaminans</name>
    <dbReference type="NCBI Taxonomy" id="450362"/>
    <lineage>
        <taxon>Bacteria</taxon>
        <taxon>Bacillati</taxon>
        <taxon>Bacillota</taxon>
        <taxon>Bacilli</taxon>
        <taxon>Bacillales</taxon>
        <taxon>Paenibacillaceae</taxon>
        <taxon>Paenibacillus</taxon>
    </lineage>
</organism>
<proteinExistence type="predicted"/>
<dbReference type="EMBL" id="QMFB01000005">
    <property type="protein sequence ID" value="RAV21228.1"/>
    <property type="molecule type" value="Genomic_DNA"/>
</dbReference>
<dbReference type="Proteomes" id="UP000250369">
    <property type="component" value="Unassembled WGS sequence"/>
</dbReference>